<dbReference type="SUPFAM" id="SSF53335">
    <property type="entry name" value="S-adenosyl-L-methionine-dependent methyltransferases"/>
    <property type="match status" value="1"/>
</dbReference>
<evidence type="ECO:0000313" key="7">
    <source>
        <dbReference type="Proteomes" id="UP000017700"/>
    </source>
</evidence>
<dbReference type="Proteomes" id="UP000233778">
    <property type="component" value="Chromosome"/>
</dbReference>
<dbReference type="InterPro" id="IPR029063">
    <property type="entry name" value="SAM-dependent_MTases_sf"/>
</dbReference>
<feature type="domain" description="Methyltransferase type 11" evidence="4">
    <location>
        <begin position="45"/>
        <end position="140"/>
    </location>
</feature>
<evidence type="ECO:0000313" key="6">
    <source>
        <dbReference type="EMBL" id="AUH03349.1"/>
    </source>
</evidence>
<dbReference type="PANTHER" id="PTHR43464">
    <property type="entry name" value="METHYLTRANSFERASE"/>
    <property type="match status" value="1"/>
</dbReference>
<dbReference type="PANTHER" id="PTHR43464:SF19">
    <property type="entry name" value="UBIQUINONE BIOSYNTHESIS O-METHYLTRANSFERASE, MITOCHONDRIAL"/>
    <property type="match status" value="1"/>
</dbReference>
<reference evidence="6" key="4">
    <citation type="submission" date="2017-11" db="EMBL/GenBank/DDBJ databases">
        <title>Complete genome sequence of Serratia sp. ATCC 39006.</title>
        <authorList>
            <person name="Hampton H.G."/>
            <person name="Jackson S.A."/>
            <person name="Jauregui R."/>
            <person name="Poulter G.T.M."/>
            <person name="Salmond G.P.C."/>
            <person name="Fineran P.C."/>
        </authorList>
    </citation>
    <scope>NUCLEOTIDE SEQUENCE</scope>
    <source>
        <strain evidence="6">ATCC 39006</strain>
    </source>
</reference>
<keyword evidence="3" id="KW-0949">S-adenosyl-L-methionine</keyword>
<dbReference type="KEGG" id="serq:CWC46_03905"/>
<dbReference type="Gene3D" id="3.40.50.150">
    <property type="entry name" value="Vaccinia Virus protein VP39"/>
    <property type="match status" value="1"/>
</dbReference>
<protein>
    <submittedName>
        <fullName evidence="6">Class I SAM-dependent methyltransferase</fullName>
    </submittedName>
</protein>
<dbReference type="EMBL" id="CP025085">
    <property type="protein sequence ID" value="AUG99034.1"/>
    <property type="molecule type" value="Genomic_DNA"/>
</dbReference>
<dbReference type="Pfam" id="PF08241">
    <property type="entry name" value="Methyltransf_11"/>
    <property type="match status" value="1"/>
</dbReference>
<organism evidence="6 7">
    <name type="scientific">Serratia sp. (strain ATCC 39006)</name>
    <name type="common">Prodigiosinella confusarubida</name>
    <dbReference type="NCBI Taxonomy" id="104623"/>
    <lineage>
        <taxon>Bacteria</taxon>
        <taxon>Pseudomonadati</taxon>
        <taxon>Pseudomonadota</taxon>
        <taxon>Gammaproteobacteria</taxon>
        <taxon>Enterobacterales</taxon>
        <taxon>Pectobacteriaceae</taxon>
        <taxon>Prodigiosinella</taxon>
    </lineage>
</organism>
<sequence length="245" mass="27572">MNTNWTEKQTSELFDAYDDWVEDHFGYQPMIADLTNSCGKEINVLDYGCGGGKVSRRLKSAGIDHVTGVDIAPTMIDKAKAAGGDKLQYVHISGPMLPFSDGSFDAAISCFLFINIPERLELSHVTSEVARLLKPGGIYYVLDTNPRTTGIQYPTYRNGEYGVTYHDGEDRPVYLNIPGQQSLKLVDKSWDVQTYHQTFSQAGLTLIEEKELKYVNNFDNPDRQNFNELQDTKPFIMFKTVKASC</sequence>
<dbReference type="KEGG" id="sera:Ser39006_003905"/>
<keyword evidence="2 6" id="KW-0808">Transferase</keyword>
<keyword evidence="1 6" id="KW-0489">Methyltransferase</keyword>
<dbReference type="EMBL" id="CP025084">
    <property type="protein sequence ID" value="AUH03349.1"/>
    <property type="molecule type" value="Genomic_DNA"/>
</dbReference>
<gene>
    <name evidence="5" type="ORF">CWC46_03905</name>
    <name evidence="6" type="ORF">Ser39006_003905</name>
</gene>
<dbReference type="GO" id="GO:0032259">
    <property type="term" value="P:methylation"/>
    <property type="evidence" value="ECO:0007669"/>
    <property type="project" value="UniProtKB-KW"/>
</dbReference>
<evidence type="ECO:0000256" key="3">
    <source>
        <dbReference type="ARBA" id="ARBA00022691"/>
    </source>
</evidence>
<accession>A0A2I5T397</accession>
<dbReference type="STRING" id="104623.Ser39006_00231"/>
<dbReference type="CDD" id="cd02440">
    <property type="entry name" value="AdoMet_MTases"/>
    <property type="match status" value="1"/>
</dbReference>
<dbReference type="OrthoDB" id="9797252at2"/>
<evidence type="ECO:0000256" key="2">
    <source>
        <dbReference type="ARBA" id="ARBA00022679"/>
    </source>
</evidence>
<evidence type="ECO:0000313" key="5">
    <source>
        <dbReference type="EMBL" id="AUG99034.1"/>
    </source>
</evidence>
<dbReference type="GO" id="GO:0008757">
    <property type="term" value="F:S-adenosylmethionine-dependent methyltransferase activity"/>
    <property type="evidence" value="ECO:0007669"/>
    <property type="project" value="InterPro"/>
</dbReference>
<dbReference type="Proteomes" id="UP000017700">
    <property type="component" value="Chromosome"/>
</dbReference>
<evidence type="ECO:0000313" key="8">
    <source>
        <dbReference type="Proteomes" id="UP000233778"/>
    </source>
</evidence>
<reference evidence="6 7" key="1">
    <citation type="journal article" date="2013" name="Genome Announc.">
        <title>Draft genome sequence of Serratia sp. strain ATCC 39006, a model bacterium for analysis of the biosynthesis and regulation of prodigiosin, a carbapenem, and gas vesicles.</title>
        <authorList>
            <person name="Fineran P.C."/>
            <person name="Iglesias Cans M.C."/>
            <person name="Ramsay J.P."/>
            <person name="Wilf N.M."/>
            <person name="Cossyleon D."/>
            <person name="McNeil M.B."/>
            <person name="Williamson N.R."/>
            <person name="Monson R.E."/>
            <person name="Becher S.A."/>
            <person name="Stanton J.A."/>
            <person name="Brugger K."/>
            <person name="Brown S.D."/>
            <person name="Salmond G.P."/>
        </authorList>
    </citation>
    <scope>NUCLEOTIDE SEQUENCE [LARGE SCALE GENOMIC DNA]</scope>
    <source>
        <strain evidence="6">ATCC 39006</strain>
        <strain evidence="7">ATCC 39006 / SC 11482</strain>
    </source>
</reference>
<dbReference type="InterPro" id="IPR013216">
    <property type="entry name" value="Methyltransf_11"/>
</dbReference>
<proteinExistence type="predicted"/>
<dbReference type="AlphaFoldDB" id="A0A2I5T397"/>
<name>A0A2I5T397_SERS3</name>
<dbReference type="RefSeq" id="WP_021013508.1">
    <property type="nucleotide sequence ID" value="NZ_CP025084.1"/>
</dbReference>
<evidence type="ECO:0000256" key="1">
    <source>
        <dbReference type="ARBA" id="ARBA00022603"/>
    </source>
</evidence>
<reference evidence="5 8" key="3">
    <citation type="submission" date="2017-11" db="EMBL/GenBank/DDBJ databases">
        <title>Complete genome sequence of Serratia sp. ATCC 39006 LacA.</title>
        <authorList>
            <person name="Hampton H.G."/>
            <person name="Jackson S.A."/>
            <person name="Jauregui R."/>
            <person name="Poulter G.T.M."/>
            <person name="Salmond G.P.C."/>
            <person name="Fineran P.C."/>
        </authorList>
    </citation>
    <scope>NUCLEOTIDE SEQUENCE [LARGE SCALE GENOMIC DNA]</scope>
    <source>
        <strain evidence="5 8">ATCC 39006</strain>
    </source>
</reference>
<evidence type="ECO:0000259" key="4">
    <source>
        <dbReference type="Pfam" id="PF08241"/>
    </source>
</evidence>
<reference evidence="6" key="2">
    <citation type="submission" date="2013-09" db="EMBL/GenBank/DDBJ databases">
        <authorList>
            <person name="Wang G."/>
            <person name="Yang Y."/>
            <person name="Su Y."/>
        </authorList>
    </citation>
    <scope>NUCLEOTIDE SEQUENCE</scope>
    <source>
        <strain evidence="6">ATCC 39006</strain>
    </source>
</reference>
<keyword evidence="7" id="KW-1185">Reference proteome</keyword>